<sequence>MTFGLYFKELLEIQLKKDNIYYPKHIKSFVYSWNKFIWQNTYSHDLLLLTNIIYKEIFFYLFFNKTINFIFINKCFNVLNII</sequence>
<organism evidence="1">
    <name type="scientific">viral metagenome</name>
    <dbReference type="NCBI Taxonomy" id="1070528"/>
    <lineage>
        <taxon>unclassified sequences</taxon>
        <taxon>metagenomes</taxon>
        <taxon>organismal metagenomes</taxon>
    </lineage>
</organism>
<proteinExistence type="predicted"/>
<reference evidence="1" key="1">
    <citation type="journal article" date="2020" name="Nature">
        <title>Giant virus diversity and host interactions through global metagenomics.</title>
        <authorList>
            <person name="Schulz F."/>
            <person name="Roux S."/>
            <person name="Paez-Espino D."/>
            <person name="Jungbluth S."/>
            <person name="Walsh D.A."/>
            <person name="Denef V.J."/>
            <person name="McMahon K.D."/>
            <person name="Konstantinidis K.T."/>
            <person name="Eloe-Fadrosh E.A."/>
            <person name="Kyrpides N.C."/>
            <person name="Woyke T."/>
        </authorList>
    </citation>
    <scope>NUCLEOTIDE SEQUENCE</scope>
    <source>
        <strain evidence="1">GVMAG-M-3300023110-24</strain>
    </source>
</reference>
<dbReference type="EMBL" id="MN739508">
    <property type="protein sequence ID" value="QHT09174.1"/>
    <property type="molecule type" value="Genomic_DNA"/>
</dbReference>
<dbReference type="AlphaFoldDB" id="A0A6C0CZE1"/>
<name>A0A6C0CZE1_9ZZZZ</name>
<protein>
    <submittedName>
        <fullName evidence="1">Uncharacterized protein</fullName>
    </submittedName>
</protein>
<evidence type="ECO:0000313" key="1">
    <source>
        <dbReference type="EMBL" id="QHT09174.1"/>
    </source>
</evidence>
<accession>A0A6C0CZE1</accession>